<feature type="transmembrane region" description="Helical" evidence="1">
    <location>
        <begin position="203"/>
        <end position="225"/>
    </location>
</feature>
<accession>H5STW6</accession>
<dbReference type="EMBL" id="AP011803">
    <property type="protein sequence ID" value="BAL59966.1"/>
    <property type="molecule type" value="Genomic_DNA"/>
</dbReference>
<gene>
    <name evidence="2" type="ORF">HGMM_OP4C602</name>
</gene>
<keyword evidence="1" id="KW-0812">Transmembrane</keyword>
<sequence length="264" mass="29413">MRREVFLALLLGSALGLAQQIPAVIERLEISLWPEYDDPRLLVIYRGELAEDPKNPLAFALPNTAQVHAVAYMGPAGTLLTAEWQLLPSENGQIVLFTPKSRRFQLEYYDDVLGTSPERAFVFRFVSDRYEIRDLEIEVQQPLRAQGLQGGPALEPRGADTRGFSYFGRRVGAVAPGTLVEQRVSYRKTDALPSLRPAAQLSLVWIGVGAGLGLIALGIAGFLWFRRRRAVSPANVSAQFCARCGYRFRADEQFCPQCGQRRAM</sequence>
<dbReference type="AlphaFoldDB" id="H5STW6"/>
<dbReference type="CDD" id="cd12087">
    <property type="entry name" value="TM_EGFR-like"/>
    <property type="match status" value="1"/>
</dbReference>
<evidence type="ECO:0000313" key="2">
    <source>
        <dbReference type="EMBL" id="BAL59966.1"/>
    </source>
</evidence>
<keyword evidence="1" id="KW-1133">Transmembrane helix</keyword>
<reference evidence="2" key="2">
    <citation type="journal article" date="2012" name="PLoS ONE">
        <title>A Deeply Branching Thermophilic Bacterium with an Ancient Acetyl-CoA Pathway Dominates a Subsurface Ecosystem.</title>
        <authorList>
            <person name="Takami H."/>
            <person name="Noguchi H."/>
            <person name="Takaki Y."/>
            <person name="Uchiyama I."/>
            <person name="Toyoda A."/>
            <person name="Nishi S."/>
            <person name="Chee G.-J."/>
            <person name="Arai W."/>
            <person name="Nunoura T."/>
            <person name="Itoh T."/>
            <person name="Hattori M."/>
            <person name="Takai K."/>
        </authorList>
    </citation>
    <scope>NUCLEOTIDE SEQUENCE</scope>
</reference>
<protein>
    <recommendedName>
        <fullName evidence="3">Zinc-ribbon domain-containing protein</fullName>
    </recommendedName>
</protein>
<evidence type="ECO:0000256" key="1">
    <source>
        <dbReference type="SAM" id="Phobius"/>
    </source>
</evidence>
<reference evidence="2" key="1">
    <citation type="journal article" date="2005" name="Environ. Microbiol.">
        <title>Genetic and functional properties of uncultivated thermophilic crenarchaeotes from a subsurface gold mine as revealed by analysis of genome fragments.</title>
        <authorList>
            <person name="Nunoura T."/>
            <person name="Hirayama H."/>
            <person name="Takami H."/>
            <person name="Oida H."/>
            <person name="Nishi S."/>
            <person name="Shimamura S."/>
            <person name="Suzuki Y."/>
            <person name="Inagaki F."/>
            <person name="Takai K."/>
            <person name="Nealson K.H."/>
            <person name="Horikoshi K."/>
        </authorList>
    </citation>
    <scope>NUCLEOTIDE SEQUENCE</scope>
</reference>
<proteinExistence type="predicted"/>
<organism evidence="2">
    <name type="scientific">Acetithermum autotrophicum</name>
    <dbReference type="NCBI Taxonomy" id="1446466"/>
    <lineage>
        <taxon>Bacteria</taxon>
        <taxon>Candidatus Bipolaricaulota</taxon>
        <taxon>Candidatus Acetithermum</taxon>
    </lineage>
</organism>
<name>H5STW6_ACEAU</name>
<keyword evidence="1" id="KW-0472">Membrane</keyword>
<evidence type="ECO:0008006" key="3">
    <source>
        <dbReference type="Google" id="ProtNLM"/>
    </source>
</evidence>